<dbReference type="CDD" id="cd01310">
    <property type="entry name" value="TatD_DNAse"/>
    <property type="match status" value="1"/>
</dbReference>
<dbReference type="Proteomes" id="UP001597375">
    <property type="component" value="Unassembled WGS sequence"/>
</dbReference>
<reference evidence="2" key="1">
    <citation type="journal article" date="2019" name="Int. J. Syst. Evol. Microbiol.">
        <title>The Global Catalogue of Microorganisms (GCM) 10K type strain sequencing project: providing services to taxonomists for standard genome sequencing and annotation.</title>
        <authorList>
            <consortium name="The Broad Institute Genomics Platform"/>
            <consortium name="The Broad Institute Genome Sequencing Center for Infectious Disease"/>
            <person name="Wu L."/>
            <person name="Ma J."/>
        </authorList>
    </citation>
    <scope>NUCLEOTIDE SEQUENCE [LARGE SCALE GENOMIC DNA]</scope>
    <source>
        <strain evidence="2">CGMCC 4.7106</strain>
    </source>
</reference>
<dbReference type="EC" id="3.1.-.-" evidence="1"/>
<keyword evidence="2" id="KW-1185">Reference proteome</keyword>
<evidence type="ECO:0000313" key="1">
    <source>
        <dbReference type="EMBL" id="MFD2255412.1"/>
    </source>
</evidence>
<proteinExistence type="predicted"/>
<dbReference type="Pfam" id="PF01026">
    <property type="entry name" value="TatD_DNase"/>
    <property type="match status" value="1"/>
</dbReference>
<evidence type="ECO:0000313" key="2">
    <source>
        <dbReference type="Proteomes" id="UP001597375"/>
    </source>
</evidence>
<protein>
    <submittedName>
        <fullName evidence="1">TatD family hydrolase</fullName>
        <ecNumber evidence="1">3.1.-.-</ecNumber>
    </submittedName>
</protein>
<dbReference type="EMBL" id="JBHUIT010000002">
    <property type="protein sequence ID" value="MFD2255412.1"/>
    <property type="molecule type" value="Genomic_DNA"/>
</dbReference>
<dbReference type="Gene3D" id="3.20.20.140">
    <property type="entry name" value="Metal-dependent hydrolases"/>
    <property type="match status" value="1"/>
</dbReference>
<name>A0ABW5D310_9BACT</name>
<dbReference type="SUPFAM" id="SSF51556">
    <property type="entry name" value="Metallo-dependent hydrolases"/>
    <property type="match status" value="1"/>
</dbReference>
<dbReference type="PIRSF" id="PIRSF005902">
    <property type="entry name" value="DNase_TatD"/>
    <property type="match status" value="1"/>
</dbReference>
<dbReference type="GO" id="GO:0016787">
    <property type="term" value="F:hydrolase activity"/>
    <property type="evidence" value="ECO:0007669"/>
    <property type="project" value="UniProtKB-KW"/>
</dbReference>
<dbReference type="PANTHER" id="PTHR47176">
    <property type="entry name" value="OSJNBA0020J04.13 PROTEIN"/>
    <property type="match status" value="1"/>
</dbReference>
<keyword evidence="1" id="KW-0378">Hydrolase</keyword>
<organism evidence="1 2">
    <name type="scientific">Luteolibacter algae</name>
    <dbReference type="NCBI Taxonomy" id="454151"/>
    <lineage>
        <taxon>Bacteria</taxon>
        <taxon>Pseudomonadati</taxon>
        <taxon>Verrucomicrobiota</taxon>
        <taxon>Verrucomicrobiia</taxon>
        <taxon>Verrucomicrobiales</taxon>
        <taxon>Verrucomicrobiaceae</taxon>
        <taxon>Luteolibacter</taxon>
    </lineage>
</organism>
<dbReference type="InterPro" id="IPR001130">
    <property type="entry name" value="TatD-like"/>
</dbReference>
<accession>A0ABW5D310</accession>
<gene>
    <name evidence="1" type="ORF">ACFSSA_01875</name>
</gene>
<dbReference type="InterPro" id="IPR032466">
    <property type="entry name" value="Metal_Hydrolase"/>
</dbReference>
<comment type="caution">
    <text evidence="1">The sequence shown here is derived from an EMBL/GenBank/DDBJ whole genome shotgun (WGS) entry which is preliminary data.</text>
</comment>
<sequence>MLFDSHNHLQSPRFGGNADELIREMKAVGIQGCVVNATRENDWADVARLAERFEGFVFPAFGIHPWFAHTAKPGWQERLRRQLERYQNATLGEAGVDGWVDSPSMDLQIEVFRDQWDLAAELKLPLTVHCLKAWEELFHIIDSSQKAPDKILMHSFGGSLEIAQRLLKYDTWFSFSGYFLQPRKRKVLEVYKQLPADRILLETDAPDMAPPEDLISKPTTGAVNHPANLRSIAEAFEREFPGGILEQIHKNTVEFWGFWK</sequence>
<dbReference type="PANTHER" id="PTHR47176:SF1">
    <property type="entry name" value="OS04G0577500 PROTEIN"/>
    <property type="match status" value="1"/>
</dbReference>